<evidence type="ECO:0000313" key="3">
    <source>
        <dbReference type="Proteomes" id="UP000028602"/>
    </source>
</evidence>
<dbReference type="AlphaFoldDB" id="A0A085JEP9"/>
<organism evidence="2 3">
    <name type="scientific">Tatumella ptyseos ATCC 33301</name>
    <dbReference type="NCBI Taxonomy" id="1005995"/>
    <lineage>
        <taxon>Bacteria</taxon>
        <taxon>Pseudomonadati</taxon>
        <taxon>Pseudomonadota</taxon>
        <taxon>Gammaproteobacteria</taxon>
        <taxon>Enterobacterales</taxon>
        <taxon>Erwiniaceae</taxon>
        <taxon>Tatumella</taxon>
    </lineage>
</organism>
<feature type="region of interest" description="Disordered" evidence="1">
    <location>
        <begin position="1"/>
        <end position="25"/>
    </location>
</feature>
<dbReference type="EMBL" id="JMPR01000035">
    <property type="protein sequence ID" value="KFD18945.1"/>
    <property type="molecule type" value="Genomic_DNA"/>
</dbReference>
<name>A0A085JEP9_9GAMM</name>
<sequence>MERNIRRSQSRVGSYHQRRAAVAKVGSKKEITPTFQSSNEFIDPDTLVAGIKPG</sequence>
<dbReference type="Proteomes" id="UP000028602">
    <property type="component" value="Unassembled WGS sequence"/>
</dbReference>
<proteinExistence type="predicted"/>
<comment type="caution">
    <text evidence="2">The sequence shown here is derived from an EMBL/GenBank/DDBJ whole genome shotgun (WGS) entry which is preliminary data.</text>
</comment>
<evidence type="ECO:0000313" key="2">
    <source>
        <dbReference type="EMBL" id="KFD18945.1"/>
    </source>
</evidence>
<keyword evidence="3" id="KW-1185">Reference proteome</keyword>
<evidence type="ECO:0000256" key="1">
    <source>
        <dbReference type="SAM" id="MobiDB-lite"/>
    </source>
</evidence>
<protein>
    <submittedName>
        <fullName evidence="2">Uncharacterized protein</fullName>
    </submittedName>
</protein>
<reference evidence="2 3" key="1">
    <citation type="submission" date="2014-05" db="EMBL/GenBank/DDBJ databases">
        <title>ATOL: Assembling a taxonomically balanced genome-scale reconstruction of the evolutionary history of the Enterobacteriaceae.</title>
        <authorList>
            <person name="Plunkett G.III."/>
            <person name="Neeno-Eckwall E.C."/>
            <person name="Glasner J.D."/>
            <person name="Perna N.T."/>
        </authorList>
    </citation>
    <scope>NUCLEOTIDE SEQUENCE [LARGE SCALE GENOMIC DNA]</scope>
    <source>
        <strain evidence="2 3">ATCC 33301</strain>
    </source>
</reference>
<accession>A0A085JEP9</accession>
<gene>
    <name evidence="2" type="ORF">GTPT_2246</name>
</gene>